<protein>
    <submittedName>
        <fullName evidence="1">Uncharacterized protein</fullName>
    </submittedName>
</protein>
<sequence length="54" mass="6170">MTNSTLVISTGFSITSTKITQMCTTVRLNRFHLQIYAQFEITQKQQTQVSECVL</sequence>
<evidence type="ECO:0000313" key="1">
    <source>
        <dbReference type="EMBL" id="QOI68886.1"/>
    </source>
</evidence>
<name>A0A7L8ZIT7_9CAUD</name>
<proteinExistence type="predicted"/>
<dbReference type="EMBL" id="MT939242">
    <property type="protein sequence ID" value="QOI68886.1"/>
    <property type="molecule type" value="Genomic_DNA"/>
</dbReference>
<accession>A0A7L8ZIT7</accession>
<gene>
    <name evidence="1" type="ORF">phi9184_ORF067</name>
</gene>
<organism evidence="1 2">
    <name type="scientific">Enterococcus phage 9184</name>
    <dbReference type="NCBI Taxonomy" id="2763103"/>
    <lineage>
        <taxon>Viruses</taxon>
        <taxon>Duplodnaviria</taxon>
        <taxon>Heunggongvirae</taxon>
        <taxon>Uroviricota</taxon>
        <taxon>Caudoviricetes</taxon>
        <taxon>Thiercelinvirus</taxon>
        <taxon>Thiercelinvirus v9184</taxon>
    </lineage>
</organism>
<keyword evidence="2" id="KW-1185">Reference proteome</keyword>
<evidence type="ECO:0000313" key="2">
    <source>
        <dbReference type="Proteomes" id="UP000593991"/>
    </source>
</evidence>
<reference evidence="1 2" key="1">
    <citation type="submission" date="2020-08" db="EMBL/GenBank/DDBJ databases">
        <authorList>
            <person name="Canfield G.S."/>
            <person name="Duerkop B.A."/>
        </authorList>
    </citation>
    <scope>NUCLEOTIDE SEQUENCE [LARGE SCALE GENOMIC DNA]</scope>
</reference>
<dbReference type="Proteomes" id="UP000593991">
    <property type="component" value="Segment"/>
</dbReference>